<gene>
    <name evidence="1" type="ORF">J2X78_003728</name>
</gene>
<dbReference type="Proteomes" id="UP001246858">
    <property type="component" value="Unassembled WGS sequence"/>
</dbReference>
<evidence type="ECO:0000313" key="1">
    <source>
        <dbReference type="EMBL" id="MDR6785154.1"/>
    </source>
</evidence>
<keyword evidence="2" id="KW-1185">Reference proteome</keyword>
<name>A0ACC6L0M7_9SPHI</name>
<accession>A0ACC6L0M7</accession>
<dbReference type="EMBL" id="JAVDTF010000003">
    <property type="protein sequence ID" value="MDR6785154.1"/>
    <property type="molecule type" value="Genomic_DNA"/>
</dbReference>
<organism evidence="1 2">
    <name type="scientific">Pedobacter africanus</name>
    <dbReference type="NCBI Taxonomy" id="151894"/>
    <lineage>
        <taxon>Bacteria</taxon>
        <taxon>Pseudomonadati</taxon>
        <taxon>Bacteroidota</taxon>
        <taxon>Sphingobacteriia</taxon>
        <taxon>Sphingobacteriales</taxon>
        <taxon>Sphingobacteriaceae</taxon>
        <taxon>Pedobacter</taxon>
    </lineage>
</organism>
<reference evidence="1" key="1">
    <citation type="submission" date="2023-07" db="EMBL/GenBank/DDBJ databases">
        <title>Sorghum-associated microbial communities from plants grown in Nebraska, USA.</title>
        <authorList>
            <person name="Schachtman D."/>
        </authorList>
    </citation>
    <scope>NUCLEOTIDE SEQUENCE</scope>
    <source>
        <strain evidence="1">2697</strain>
    </source>
</reference>
<comment type="caution">
    <text evidence="1">The sequence shown here is derived from an EMBL/GenBank/DDBJ whole genome shotgun (WGS) entry which is preliminary data.</text>
</comment>
<sequence>MISNEELFRIMERISDTTATEPEIRKFNTWCDSFKEVEKELPHLEQIQERILTQLHQRIASGARNVVPLFFKRIVGIAATIAAIVLGLWFFKPAVLHTGTEALVLKNDIGPGGNKAMLKVAGNRVVQLSEARTGVIVKDGRTAYSDGSAVEDGVLPSGDDVQQMELSTPRGGTYQITLPDGSRVVLNAASRIAFPSKFSGRQRKIQLEGEAYFEVAKNKHNPFIVQTAGQQVEVLGTHFNLHAYRDEASVSTTLLEGRVRVSSLAAIGGQEDKTTTVLNPGEQAVSADGGFKIRKVDTEEAVAWKNGYFRFNNENIESVMLKLSRWYNIEVHYEGRIPDEEFSGAASRSKTIGQVLEMLQYSKSVHFKVEGRRVTVTN</sequence>
<proteinExistence type="predicted"/>
<evidence type="ECO:0000313" key="2">
    <source>
        <dbReference type="Proteomes" id="UP001246858"/>
    </source>
</evidence>
<protein>
    <submittedName>
        <fullName evidence="1">Ferric-dicitrate binding protein FerR (Iron transport regulator)</fullName>
    </submittedName>
</protein>